<feature type="compositionally biased region" description="Low complexity" evidence="1">
    <location>
        <begin position="108"/>
        <end position="142"/>
    </location>
</feature>
<sequence>GDRDADARPPARAGRRDPGGPGARRRPGDRGRAVHRAARAGLDPGRRLAGADHRADAGRGAHRRRAGAVPGAGRAGALPAARHDRPAVLLGRGRRCRRGVRRDRRLPGRLPAGGVPDRAGGPAGAGPAVQPGVAAVRPGPAGDLRRRGAVAGRVGRPVGGPGDRRRLHAVHRRRHRQGRAGRRAAARCVAGGAEARPAGV</sequence>
<evidence type="ECO:0000256" key="1">
    <source>
        <dbReference type="SAM" id="MobiDB-lite"/>
    </source>
</evidence>
<feature type="non-terminal residue" evidence="2">
    <location>
        <position position="1"/>
    </location>
</feature>
<dbReference type="AlphaFoldDB" id="A0A6J4JVY8"/>
<proteinExistence type="predicted"/>
<feature type="compositionally biased region" description="Low complexity" evidence="1">
    <location>
        <begin position="186"/>
        <end position="200"/>
    </location>
</feature>
<dbReference type="EMBL" id="CADCTP010000406">
    <property type="protein sequence ID" value="CAA9289029.1"/>
    <property type="molecule type" value="Genomic_DNA"/>
</dbReference>
<feature type="compositionally biased region" description="Basic residues" evidence="1">
    <location>
        <begin position="165"/>
        <end position="185"/>
    </location>
</feature>
<evidence type="ECO:0000313" key="2">
    <source>
        <dbReference type="EMBL" id="CAA9289029.1"/>
    </source>
</evidence>
<organism evidence="2">
    <name type="scientific">uncultured Mycobacteriales bacterium</name>
    <dbReference type="NCBI Taxonomy" id="581187"/>
    <lineage>
        <taxon>Bacteria</taxon>
        <taxon>Bacillati</taxon>
        <taxon>Actinomycetota</taxon>
        <taxon>Actinomycetes</taxon>
        <taxon>Mycobacteriales</taxon>
        <taxon>environmental samples</taxon>
    </lineage>
</organism>
<feature type="region of interest" description="Disordered" evidence="1">
    <location>
        <begin position="1"/>
        <end position="80"/>
    </location>
</feature>
<feature type="non-terminal residue" evidence="2">
    <location>
        <position position="200"/>
    </location>
</feature>
<reference evidence="2" key="1">
    <citation type="submission" date="2020-02" db="EMBL/GenBank/DDBJ databases">
        <authorList>
            <person name="Meier V. D."/>
        </authorList>
    </citation>
    <scope>NUCLEOTIDE SEQUENCE</scope>
    <source>
        <strain evidence="2">AVDCRST_MAG41</strain>
    </source>
</reference>
<gene>
    <name evidence="2" type="ORF">AVDCRST_MAG41-4239</name>
</gene>
<feature type="compositionally biased region" description="Basic and acidic residues" evidence="1">
    <location>
        <begin position="44"/>
        <end position="59"/>
    </location>
</feature>
<feature type="compositionally biased region" description="Low complexity" evidence="1">
    <location>
        <begin position="67"/>
        <end position="80"/>
    </location>
</feature>
<feature type="region of interest" description="Disordered" evidence="1">
    <location>
        <begin position="99"/>
        <end position="200"/>
    </location>
</feature>
<name>A0A6J4JVY8_9ACTN</name>
<protein>
    <submittedName>
        <fullName evidence="2">Substrate-specific component BioY of biotin ECF transporter</fullName>
    </submittedName>
</protein>
<feature type="compositionally biased region" description="Basic and acidic residues" evidence="1">
    <location>
        <begin position="1"/>
        <end position="18"/>
    </location>
</feature>
<accession>A0A6J4JVY8</accession>